<dbReference type="InterPro" id="IPR053182">
    <property type="entry name" value="YobU-like_regulator"/>
</dbReference>
<dbReference type="AlphaFoldDB" id="A0A2X2EY69"/>
<evidence type="ECO:0000313" key="3">
    <source>
        <dbReference type="Proteomes" id="UP000250443"/>
    </source>
</evidence>
<dbReference type="PANTHER" id="PTHR36444">
    <property type="entry name" value="TRANSCRIPTIONAL REGULATOR PROTEIN YOBU-RELATED"/>
    <property type="match status" value="1"/>
</dbReference>
<dbReference type="SMART" id="SM00871">
    <property type="entry name" value="AraC_E_bind"/>
    <property type="match status" value="1"/>
</dbReference>
<protein>
    <submittedName>
        <fullName evidence="2">Putative transcriptional regulator</fullName>
    </submittedName>
</protein>
<sequence length="166" mass="18518">MGLSGRDASIYKETTMPLSITELPAFTVMGLEYTGDGQGGSIAQLWHDVTHRLAELQLPSAPQQWFGLTLGPPPGALRYLAGIKVDENTPVPEGMLRYTVPAQKYLQFTHIGTTDTLPDTYEYLYARVLPERGLEPKKAVSFERYDEHFKGPDNPASEVNLYIPIY</sequence>
<dbReference type="InterPro" id="IPR029442">
    <property type="entry name" value="GyrI-like"/>
</dbReference>
<dbReference type="PANTHER" id="PTHR36444:SF2">
    <property type="entry name" value="TRANSCRIPTIONAL REGULATOR PROTEIN YOBU-RELATED"/>
    <property type="match status" value="1"/>
</dbReference>
<dbReference type="Proteomes" id="UP000250443">
    <property type="component" value="Unassembled WGS sequence"/>
</dbReference>
<accession>A0A2X2EY69</accession>
<reference evidence="2 3" key="1">
    <citation type="submission" date="2018-06" db="EMBL/GenBank/DDBJ databases">
        <authorList>
            <consortium name="Pathogen Informatics"/>
            <person name="Doyle S."/>
        </authorList>
    </citation>
    <scope>NUCLEOTIDE SEQUENCE [LARGE SCALE GENOMIC DNA]</scope>
    <source>
        <strain evidence="2 3">NCTC11842</strain>
    </source>
</reference>
<gene>
    <name evidence="2" type="ORF">NCTC11842_03795</name>
</gene>
<name>A0A2X2EY69_PSELU</name>
<evidence type="ECO:0000313" key="2">
    <source>
        <dbReference type="EMBL" id="SPZ11550.1"/>
    </source>
</evidence>
<dbReference type="InterPro" id="IPR010499">
    <property type="entry name" value="AraC_E-bd"/>
</dbReference>
<organism evidence="2 3">
    <name type="scientific">Pseudomonas luteola</name>
    <dbReference type="NCBI Taxonomy" id="47886"/>
    <lineage>
        <taxon>Bacteria</taxon>
        <taxon>Pseudomonadati</taxon>
        <taxon>Pseudomonadota</taxon>
        <taxon>Gammaproteobacteria</taxon>
        <taxon>Pseudomonadales</taxon>
        <taxon>Pseudomonadaceae</taxon>
        <taxon>Pseudomonas</taxon>
    </lineage>
</organism>
<evidence type="ECO:0000259" key="1">
    <source>
        <dbReference type="SMART" id="SM00871"/>
    </source>
</evidence>
<dbReference type="Gene3D" id="3.20.80.10">
    <property type="entry name" value="Regulatory factor, effector binding domain"/>
    <property type="match status" value="1"/>
</dbReference>
<feature type="domain" description="AraC effector-binding" evidence="1">
    <location>
        <begin position="16"/>
        <end position="166"/>
    </location>
</feature>
<dbReference type="SUPFAM" id="SSF55136">
    <property type="entry name" value="Probable bacterial effector-binding domain"/>
    <property type="match status" value="1"/>
</dbReference>
<dbReference type="Pfam" id="PF06445">
    <property type="entry name" value="GyrI-like"/>
    <property type="match status" value="1"/>
</dbReference>
<dbReference type="InterPro" id="IPR011256">
    <property type="entry name" value="Reg_factor_effector_dom_sf"/>
</dbReference>
<dbReference type="EMBL" id="UAUF01000014">
    <property type="protein sequence ID" value="SPZ11550.1"/>
    <property type="molecule type" value="Genomic_DNA"/>
</dbReference>
<proteinExistence type="predicted"/>